<feature type="chain" id="PRO_5046678280" evidence="4">
    <location>
        <begin position="24"/>
        <end position="372"/>
    </location>
</feature>
<dbReference type="Proteomes" id="UP000800981">
    <property type="component" value="Unassembled WGS sequence"/>
</dbReference>
<gene>
    <name evidence="6" type="ORF">G9H71_16070</name>
</gene>
<dbReference type="RefSeq" id="WP_166283583.1">
    <property type="nucleotide sequence ID" value="NZ_JAANNP010000023.1"/>
</dbReference>
<evidence type="ECO:0000313" key="7">
    <source>
        <dbReference type="Proteomes" id="UP000800981"/>
    </source>
</evidence>
<dbReference type="InterPro" id="IPR001375">
    <property type="entry name" value="Peptidase_S9_cat"/>
</dbReference>
<dbReference type="PROSITE" id="PS51257">
    <property type="entry name" value="PROKAR_LIPOPROTEIN"/>
    <property type="match status" value="1"/>
</dbReference>
<name>A0ABX0H0E6_9ACTN</name>
<organism evidence="6 7">
    <name type="scientific">Motilibacter deserti</name>
    <dbReference type="NCBI Taxonomy" id="2714956"/>
    <lineage>
        <taxon>Bacteria</taxon>
        <taxon>Bacillati</taxon>
        <taxon>Actinomycetota</taxon>
        <taxon>Actinomycetes</taxon>
        <taxon>Motilibacterales</taxon>
        <taxon>Motilibacteraceae</taxon>
        <taxon>Motilibacter</taxon>
    </lineage>
</organism>
<comment type="similarity">
    <text evidence="1">Belongs to the AB hydrolase superfamily.</text>
</comment>
<dbReference type="PANTHER" id="PTHR22946">
    <property type="entry name" value="DIENELACTONE HYDROLASE DOMAIN-CONTAINING PROTEIN-RELATED"/>
    <property type="match status" value="1"/>
</dbReference>
<dbReference type="Gene3D" id="3.40.50.1820">
    <property type="entry name" value="alpha/beta hydrolase"/>
    <property type="match status" value="1"/>
</dbReference>
<accession>A0ABX0H0E6</accession>
<feature type="domain" description="Peptidase S9 prolyl oligopeptidase catalytic" evidence="5">
    <location>
        <begin position="163"/>
        <end position="370"/>
    </location>
</feature>
<dbReference type="InterPro" id="IPR050261">
    <property type="entry name" value="FrsA_esterase"/>
</dbReference>
<evidence type="ECO:0000256" key="1">
    <source>
        <dbReference type="ARBA" id="ARBA00008645"/>
    </source>
</evidence>
<keyword evidence="2 6" id="KW-0378">Hydrolase</keyword>
<dbReference type="PANTHER" id="PTHR22946:SF9">
    <property type="entry name" value="POLYKETIDE TRANSFERASE AF380"/>
    <property type="match status" value="1"/>
</dbReference>
<keyword evidence="4" id="KW-0732">Signal</keyword>
<feature type="compositionally biased region" description="Low complexity" evidence="3">
    <location>
        <begin position="30"/>
        <end position="82"/>
    </location>
</feature>
<protein>
    <submittedName>
        <fullName evidence="6">Alpha/beta fold hydrolase</fullName>
    </submittedName>
</protein>
<evidence type="ECO:0000256" key="4">
    <source>
        <dbReference type="SAM" id="SignalP"/>
    </source>
</evidence>
<evidence type="ECO:0000259" key="5">
    <source>
        <dbReference type="Pfam" id="PF00326"/>
    </source>
</evidence>
<keyword evidence="7" id="KW-1185">Reference proteome</keyword>
<reference evidence="6 7" key="1">
    <citation type="submission" date="2020-03" db="EMBL/GenBank/DDBJ databases">
        <title>Two novel Motilibacter sp.</title>
        <authorList>
            <person name="Liu S."/>
        </authorList>
    </citation>
    <scope>NUCLEOTIDE SEQUENCE [LARGE SCALE GENOMIC DNA]</scope>
    <source>
        <strain evidence="6 7">E257</strain>
    </source>
</reference>
<dbReference type="Pfam" id="PF00326">
    <property type="entry name" value="Peptidase_S9"/>
    <property type="match status" value="1"/>
</dbReference>
<evidence type="ECO:0000256" key="3">
    <source>
        <dbReference type="SAM" id="MobiDB-lite"/>
    </source>
</evidence>
<dbReference type="SUPFAM" id="SSF53474">
    <property type="entry name" value="alpha/beta-Hydrolases"/>
    <property type="match status" value="1"/>
</dbReference>
<comment type="caution">
    <text evidence="6">The sequence shown here is derived from an EMBL/GenBank/DDBJ whole genome shotgun (WGS) entry which is preliminary data.</text>
</comment>
<sequence length="372" mass="40235">MDVRRTPALFLALATALAGCSSAGDDEAPAAEAPVSAPVASPTPATSASAASPAPVTSAPAAPVTPSTSPSAAAAPGATRTPRPNPVSIPALMEKEYDGRGLKLGRVLDRNSAYTRYYVTYKSGKLTISGILNVPRGRGPFPALVLAHGHIDTDIYVNGQGLRREQDYLAREGYVVLHTDYRNHASSSDDPRNEVTLRLGYTEDVVNAVLALKKSTLKSIDGERVGLLGRSMGGGVTLNTLVAQPGLVDAAVVFASVSSSTIDNFNRWTRQDGELAERILDRYGTPKQSPEFWRGVSPRTYFDRVTEPLLIHHGTSDSTCPIRWSRTTRDALERRGKDVRMYEYEGEEHAFGPDWPLSMRRTVAFFDRHLAA</sequence>
<dbReference type="InterPro" id="IPR029058">
    <property type="entry name" value="AB_hydrolase_fold"/>
</dbReference>
<proteinExistence type="inferred from homology"/>
<dbReference type="GO" id="GO:0016787">
    <property type="term" value="F:hydrolase activity"/>
    <property type="evidence" value="ECO:0007669"/>
    <property type="project" value="UniProtKB-KW"/>
</dbReference>
<dbReference type="EMBL" id="JAANNP010000023">
    <property type="protein sequence ID" value="NHC15299.1"/>
    <property type="molecule type" value="Genomic_DNA"/>
</dbReference>
<feature type="region of interest" description="Disordered" evidence="3">
    <location>
        <begin position="21"/>
        <end position="91"/>
    </location>
</feature>
<feature type="signal peptide" evidence="4">
    <location>
        <begin position="1"/>
        <end position="23"/>
    </location>
</feature>
<evidence type="ECO:0000256" key="2">
    <source>
        <dbReference type="ARBA" id="ARBA00022801"/>
    </source>
</evidence>
<evidence type="ECO:0000313" key="6">
    <source>
        <dbReference type="EMBL" id="NHC15299.1"/>
    </source>
</evidence>